<dbReference type="Pfam" id="PF13217">
    <property type="entry name" value="DUF4025"/>
    <property type="match status" value="1"/>
</dbReference>
<dbReference type="Proteomes" id="UP000531594">
    <property type="component" value="Unassembled WGS sequence"/>
</dbReference>
<dbReference type="RefSeq" id="WP_184525134.1">
    <property type="nucleotide sequence ID" value="NZ_JACHGK010000005.1"/>
</dbReference>
<dbReference type="EMBL" id="JACHGK010000005">
    <property type="protein sequence ID" value="MBB6445264.1"/>
    <property type="molecule type" value="Genomic_DNA"/>
</dbReference>
<feature type="compositionally biased region" description="Basic and acidic residues" evidence="1">
    <location>
        <begin position="56"/>
        <end position="65"/>
    </location>
</feature>
<keyword evidence="3" id="KW-1185">Reference proteome</keyword>
<feature type="region of interest" description="Disordered" evidence="1">
    <location>
        <begin position="45"/>
        <end position="65"/>
    </location>
</feature>
<dbReference type="InterPro" id="IPR025100">
    <property type="entry name" value="DUF4025"/>
</dbReference>
<reference evidence="2 3" key="1">
    <citation type="submission" date="2020-08" db="EMBL/GenBank/DDBJ databases">
        <title>Genomic Encyclopedia of Type Strains, Phase IV (KMG-IV): sequencing the most valuable type-strain genomes for metagenomic binning, comparative biology and taxonomic classification.</title>
        <authorList>
            <person name="Goeker M."/>
        </authorList>
    </citation>
    <scope>NUCLEOTIDE SEQUENCE [LARGE SCALE GENOMIC DNA]</scope>
    <source>
        <strain evidence="2 3">DSM 5391</strain>
    </source>
</reference>
<accession>A0A7X0HQX7</accession>
<evidence type="ECO:0000256" key="1">
    <source>
        <dbReference type="SAM" id="MobiDB-lite"/>
    </source>
</evidence>
<dbReference type="AlphaFoldDB" id="A0A7X0HQX7"/>
<comment type="caution">
    <text evidence="2">The sequence shown here is derived from an EMBL/GenBank/DDBJ whole genome shotgun (WGS) entry which is preliminary data.</text>
</comment>
<name>A0A7X0HQX7_9BACI</name>
<proteinExistence type="predicted"/>
<organism evidence="2 3">
    <name type="scientific">Bacillus benzoevorans</name>
    <dbReference type="NCBI Taxonomy" id="1456"/>
    <lineage>
        <taxon>Bacteria</taxon>
        <taxon>Bacillati</taxon>
        <taxon>Bacillota</taxon>
        <taxon>Bacilli</taxon>
        <taxon>Bacillales</taxon>
        <taxon>Bacillaceae</taxon>
        <taxon>Bacillus</taxon>
    </lineage>
</organism>
<evidence type="ECO:0000313" key="3">
    <source>
        <dbReference type="Proteomes" id="UP000531594"/>
    </source>
</evidence>
<protein>
    <recommendedName>
        <fullName evidence="4">DUF4025 domain-containing protein</fullName>
    </recommendedName>
</protein>
<evidence type="ECO:0008006" key="4">
    <source>
        <dbReference type="Google" id="ProtNLM"/>
    </source>
</evidence>
<evidence type="ECO:0000313" key="2">
    <source>
        <dbReference type="EMBL" id="MBB6445264.1"/>
    </source>
</evidence>
<sequence>MSNAKKKDFKMVNKIYEASDYKSSDQTAKGLAETHEQVSDSYMTGDVFTHNPAYQNKERAAKGGQ</sequence>
<gene>
    <name evidence="2" type="ORF">HNR53_001882</name>
</gene>